<gene>
    <name evidence="28" type="ORF">AT9943_LOCUS1105</name>
</gene>
<accession>A0A7G2DV27</accession>
<evidence type="ECO:0000256" key="15">
    <source>
        <dbReference type="ARBA" id="ARBA00022839"/>
    </source>
</evidence>
<dbReference type="Pfam" id="PF01554">
    <property type="entry name" value="MatE"/>
    <property type="match status" value="2"/>
</dbReference>
<protein>
    <recommendedName>
        <fullName evidence="24">Protein DETOXIFICATION</fullName>
    </recommendedName>
    <alternativeName>
        <fullName evidence="24">Multidrug and toxic compound extrusion protein</fullName>
    </alternativeName>
</protein>
<comment type="cofactor">
    <cofactor evidence="2">
        <name>Mg(2+)</name>
        <dbReference type="ChEBI" id="CHEBI:18420"/>
    </cofactor>
</comment>
<evidence type="ECO:0000256" key="12">
    <source>
        <dbReference type="ARBA" id="ARBA00022723"/>
    </source>
</evidence>
<dbReference type="Gene3D" id="3.80.10.10">
    <property type="entry name" value="Ribonuclease Inhibitor"/>
    <property type="match status" value="1"/>
</dbReference>
<feature type="domain" description="CCHC-type" evidence="27">
    <location>
        <begin position="941"/>
        <end position="957"/>
    </location>
</feature>
<evidence type="ECO:0000256" key="4">
    <source>
        <dbReference type="ARBA" id="ARBA00004141"/>
    </source>
</evidence>
<dbReference type="InterPro" id="IPR001611">
    <property type="entry name" value="Leu-rich_rpt"/>
</dbReference>
<evidence type="ECO:0000256" key="13">
    <source>
        <dbReference type="ARBA" id="ARBA00022737"/>
    </source>
</evidence>
<name>A0A7G2DV27_ARATH</name>
<dbReference type="GO" id="GO:0005634">
    <property type="term" value="C:nucleus"/>
    <property type="evidence" value="ECO:0007669"/>
    <property type="project" value="UniProtKB-SubCell"/>
</dbReference>
<dbReference type="InterPro" id="IPR045069">
    <property type="entry name" value="MATE_euk"/>
</dbReference>
<evidence type="ECO:0000256" key="16">
    <source>
        <dbReference type="ARBA" id="ARBA00022842"/>
    </source>
</evidence>
<feature type="region of interest" description="Disordered" evidence="26">
    <location>
        <begin position="630"/>
        <end position="657"/>
    </location>
</feature>
<dbReference type="InterPro" id="IPR025558">
    <property type="entry name" value="DUF4283"/>
</dbReference>
<evidence type="ECO:0000256" key="25">
    <source>
        <dbReference type="SAM" id="Coils"/>
    </source>
</evidence>
<comment type="catalytic activity">
    <reaction evidence="1">
        <text>Exonucleolytic cleavage of poly(A) to 5'-AMP.</text>
        <dbReference type="EC" id="3.1.13.4"/>
    </reaction>
</comment>
<feature type="transmembrane region" description="Helical" evidence="24">
    <location>
        <begin position="257"/>
        <end position="282"/>
    </location>
</feature>
<dbReference type="InterPro" id="IPR036691">
    <property type="entry name" value="Endo/exonu/phosph_ase_sf"/>
</dbReference>
<feature type="transmembrane region" description="Helical" evidence="24">
    <location>
        <begin position="183"/>
        <end position="205"/>
    </location>
</feature>
<dbReference type="GO" id="GO:0004535">
    <property type="term" value="F:poly(A)-specific ribonuclease activity"/>
    <property type="evidence" value="ECO:0007669"/>
    <property type="project" value="UniProtKB-EC"/>
</dbReference>
<evidence type="ECO:0000259" key="27">
    <source>
        <dbReference type="SMART" id="SM00343"/>
    </source>
</evidence>
<keyword evidence="19 24" id="KW-0472">Membrane</keyword>
<dbReference type="SMART" id="SM00343">
    <property type="entry name" value="ZnF_C2HC"/>
    <property type="match status" value="2"/>
</dbReference>
<evidence type="ECO:0000313" key="28">
    <source>
        <dbReference type="EMBL" id="CAD5312564.1"/>
    </source>
</evidence>
<dbReference type="CDD" id="cd13132">
    <property type="entry name" value="MATE_eukaryotic"/>
    <property type="match status" value="1"/>
</dbReference>
<evidence type="ECO:0000256" key="8">
    <source>
        <dbReference type="ARBA" id="ARBA00022448"/>
    </source>
</evidence>
<dbReference type="SMART" id="SM00369">
    <property type="entry name" value="LRR_TYP"/>
    <property type="match status" value="7"/>
</dbReference>
<dbReference type="InterPro" id="IPR002528">
    <property type="entry name" value="MATE_fam"/>
</dbReference>
<feature type="transmembrane region" description="Helical" evidence="24">
    <location>
        <begin position="217"/>
        <end position="237"/>
    </location>
</feature>
<keyword evidence="25" id="KW-0175">Coiled coil</keyword>
<dbReference type="SUPFAM" id="SSF56219">
    <property type="entry name" value="DNase I-like"/>
    <property type="match status" value="1"/>
</dbReference>
<dbReference type="PANTHER" id="PTHR11206">
    <property type="entry name" value="MULTIDRUG RESISTANCE PROTEIN"/>
    <property type="match status" value="1"/>
</dbReference>
<dbReference type="InterPro" id="IPR036875">
    <property type="entry name" value="Znf_CCHC_sf"/>
</dbReference>
<keyword evidence="21" id="KW-0539">Nucleus</keyword>
<evidence type="ECO:0000256" key="6">
    <source>
        <dbReference type="ARBA" id="ARBA00010199"/>
    </source>
</evidence>
<dbReference type="Pfam" id="PF13855">
    <property type="entry name" value="LRR_8"/>
    <property type="match status" value="3"/>
</dbReference>
<keyword evidence="16" id="KW-0460">Magnesium</keyword>
<feature type="transmembrane region" description="Helical" evidence="24">
    <location>
        <begin position="436"/>
        <end position="460"/>
    </location>
</feature>
<sequence length="1893" mass="208484">MEKDNDFKDPFLASTEEEELDPATQKALMEYLGVGSRASSLVSFSSTAVDIPPISGVGDFVREFRIESRKLWKLAGPAIFTTMSQYSLGAVTQVFAGHISTLALAAVSIENSVIAGFSFGIMLGMGSALETLCGQAFGAGKVSMLGVYLQRSWVILSVTALFLSLIYIFAAPILTFIGQTAAISAMAGIFSIYMIPQIFAYAINFPTAKFLQSQSKIMVMAGISGVVLVIHSFFTWLVMSRLHWGLPGLALVLNTSWWVIVVAQLVYIFNCTCGEAWSGFTWEAFHNLWGFVKLSLASAAMLCLEIWYFMALVLFAGYLKNAEVSVAALSICMNILGWAAMVAFGTNAAVSVRVSNELGASHPRTAKFSLVVAVILSTAIGMFIAAGLLFFRNEYPVLFVEDEEVRNVVRELTPMLAFCIVINNVQPVLSGVAVGAGWQAVVAYVNIACYYLFGVPFGLLLGFKLEYGVMGIWWGMVTGTFVQSIVLTWMICKTNWEKEASMAEERIKEWGGDDTCRRGYGVMHTTGVTTTSGKLTVLSKTTMSNRYVFSKISCLLPASRHFSPIEIRVSLVDTSLALRCCIVKGFNQNEEFKWGGPYALAKFLSPEKVKSGFFFFSPPASPTAPAPCLRLSGPSPPHGEAKASQASFSSSAAPPPPDLAATVSEAVVALAPSSAPPPSPPVVLVSPLAVETLDPVVVSPAITSVSAAVPPLLDEMTPLASDLSTPTALPAPVPVVAANPEKDSWCDVFKGTSKRLERKGTAFTLPSGESCVKIPNSVIEKHKKSWESFILGQFYSEPPAQGTIHTIVNGIWSKQYRDVTVSKMEGNAFLFRIPNVQTRSRVLNQRLWQIDGQTMFVAKWEPGVTPIKPELTSAPICQSGTSLVGNPKFLHPNTANKTNLEVAKVFTIIDPRKPLPEAVNVQFDSGDVRRIEVSSPWMPPVCAHCKEVGHSLRRCRAAPIKCKGCNSTVHSAEECPRGKPKQQSAASSVVGALKLLSPQRKKATVGAEASSSKPNGENGESGPLRTQGKDLVLRGKGKAVQAAKSTSVSEEDDDSSDLPSSQSEDDYADLEDEVRFTELPNCPVAIVVSSVYASTDESTRQLLWNELLSLASDSRVSSKPWVVLGDFNQILHPHEHSAAVSSNVDRPTRVFRDVLLNSSLVDLNFRGNSFTWWNKRRSFPIAKKLDRILVNDIWSTVFPYSMGKFGEPDFSDHSCCEIRLDSSAPREKKPFRFYNYLLKNQDFLPLICVKWYSLSFSGSAMFRVSKKLKALKQIIREFSKSNFSDLEKRTKEAHDNLLAAQNLTLSSPSVSNADIELNLHRKWQVLSSAEESFFYQRSRVTWMRDGDRNTAYFHKMASVRQSLNHIHFLVDSDGNRFDSQRGIQDHCVDYFQRTLGGEQPPANFLQEDITAILNHRHRSQKLSSSISLRMDHDLEIFPLLSYVLHHSDPASHAPPSLAIQQSLANRYPLLTNPYVISSLIESIPSIITQTLFVFGSLGPRPDPLAVSSARSKIREIKENDSLSPEDAAKEEQVYAAVVSLEEVHEGYEKQLRDLEEEIGRVYASAVESLSGGDEVNEEVLAVIKDAEDGGVVERIDLSDRELKLLPDALGKIVGLVSLNVSRNNLKFLPDTISGLEKLEELDLSSNRLVFLPDSIGLLLNLRILNVTGNKLTLLPESIAQCRSLVELDASFNNLTSLPANFGYGLLNLERLSIQLNKIRFFPNSICEMRSLRYLDAHMNEIHGLPIAIGRLTNLEVMNLSSNFSDLIELPDTISDLANLRELDLSNNQIRVLPDSFFRLEKLEKLNLDQNPLEYPPQEMVNQSAEAVREFMRKRWEEMVEEEQLRSVIEAEKQQGGATGWLSWGSSIVTSLFSGGTHGGAAKKPKNSFLDEQL</sequence>
<dbReference type="EMBL" id="LR881466">
    <property type="protein sequence ID" value="CAD5312564.1"/>
    <property type="molecule type" value="Genomic_DNA"/>
</dbReference>
<evidence type="ECO:0000256" key="9">
    <source>
        <dbReference type="ARBA" id="ARBA00022614"/>
    </source>
</evidence>
<keyword evidence="12" id="KW-0479">Metal-binding</keyword>
<dbReference type="GO" id="GO:0003676">
    <property type="term" value="F:nucleic acid binding"/>
    <property type="evidence" value="ECO:0007669"/>
    <property type="project" value="InterPro"/>
</dbReference>
<evidence type="ECO:0000256" key="1">
    <source>
        <dbReference type="ARBA" id="ARBA00001663"/>
    </source>
</evidence>
<dbReference type="NCBIfam" id="TIGR00797">
    <property type="entry name" value="matE"/>
    <property type="match status" value="1"/>
</dbReference>
<keyword evidence="20" id="KW-0804">Transcription</keyword>
<evidence type="ECO:0000256" key="22">
    <source>
        <dbReference type="ARBA" id="ARBA00023786"/>
    </source>
</evidence>
<keyword evidence="11" id="KW-0540">Nuclease</keyword>
<reference evidence="28 29" key="1">
    <citation type="submission" date="2020-09" db="EMBL/GenBank/DDBJ databases">
        <authorList>
            <person name="Ashkenazy H."/>
        </authorList>
    </citation>
    <scope>NUCLEOTIDE SEQUENCE [LARGE SCALE GENOMIC DNA]</scope>
    <source>
        <strain evidence="29">cv. Cdm-0</strain>
    </source>
</reference>
<keyword evidence="9" id="KW-0433">Leucine-rich repeat</keyword>
<evidence type="ECO:0000256" key="7">
    <source>
        <dbReference type="ARBA" id="ARBA00010774"/>
    </source>
</evidence>
<dbReference type="SUPFAM" id="SSF57756">
    <property type="entry name" value="Retrovirus zinc finger-like domains"/>
    <property type="match status" value="1"/>
</dbReference>
<evidence type="ECO:0000256" key="23">
    <source>
        <dbReference type="ARBA" id="ARBA00037519"/>
    </source>
</evidence>
<dbReference type="GO" id="GO:0005737">
    <property type="term" value="C:cytoplasm"/>
    <property type="evidence" value="ECO:0007669"/>
    <property type="project" value="UniProtKB-SubCell"/>
</dbReference>
<keyword evidence="15" id="KW-0269">Exonuclease</keyword>
<feature type="region of interest" description="Disordered" evidence="26">
    <location>
        <begin position="1000"/>
        <end position="1068"/>
    </location>
</feature>
<evidence type="ECO:0000256" key="20">
    <source>
        <dbReference type="ARBA" id="ARBA00023163"/>
    </source>
</evidence>
<keyword evidence="17 24" id="KW-1133">Transmembrane helix</keyword>
<comment type="similarity">
    <text evidence="7">Belongs to the CCR4/nocturin family.</text>
</comment>
<organism evidence="28 29">
    <name type="scientific">Arabidopsis thaliana</name>
    <name type="common">Mouse-ear cress</name>
    <dbReference type="NCBI Taxonomy" id="3702"/>
    <lineage>
        <taxon>Eukaryota</taxon>
        <taxon>Viridiplantae</taxon>
        <taxon>Streptophyta</taxon>
        <taxon>Embryophyta</taxon>
        <taxon>Tracheophyta</taxon>
        <taxon>Spermatophyta</taxon>
        <taxon>Magnoliopsida</taxon>
        <taxon>eudicotyledons</taxon>
        <taxon>Gunneridae</taxon>
        <taxon>Pentapetalae</taxon>
        <taxon>rosids</taxon>
        <taxon>malvids</taxon>
        <taxon>Brassicales</taxon>
        <taxon>Brassicaceae</taxon>
        <taxon>Camelineae</taxon>
        <taxon>Arabidopsis</taxon>
    </lineage>
</organism>
<comment type="function">
    <text evidence="23">Leucine-rich repeat protein that likely mediates protein interactions, possibly in the context of signal transduction.</text>
</comment>
<evidence type="ECO:0000256" key="11">
    <source>
        <dbReference type="ARBA" id="ARBA00022722"/>
    </source>
</evidence>
<dbReference type="GO" id="GO:0042910">
    <property type="term" value="F:xenobiotic transmembrane transporter activity"/>
    <property type="evidence" value="ECO:0007669"/>
    <property type="project" value="InterPro"/>
</dbReference>
<dbReference type="FunFam" id="3.80.10.10:FF:000405">
    <property type="entry name" value="Plant intracellular Ras-group-related LRR protein 4"/>
    <property type="match status" value="1"/>
</dbReference>
<dbReference type="Pfam" id="PF03372">
    <property type="entry name" value="Exo_endo_phos"/>
    <property type="match status" value="1"/>
</dbReference>
<comment type="similarity">
    <text evidence="6 24">Belongs to the multi antimicrobial extrusion (MATE) (TC 2.A.66.1) family.</text>
</comment>
<keyword evidence="18" id="KW-0805">Transcription regulation</keyword>
<evidence type="ECO:0000256" key="10">
    <source>
        <dbReference type="ARBA" id="ARBA00022692"/>
    </source>
</evidence>
<feature type="transmembrane region" description="Helical" evidence="24">
    <location>
        <begin position="294"/>
        <end position="318"/>
    </location>
</feature>
<feature type="region of interest" description="Disordered" evidence="26">
    <location>
        <begin position="969"/>
        <end position="988"/>
    </location>
</feature>
<evidence type="ECO:0000256" key="24">
    <source>
        <dbReference type="RuleBase" id="RU004914"/>
    </source>
</evidence>
<dbReference type="SUPFAM" id="SSF52058">
    <property type="entry name" value="L domain-like"/>
    <property type="match status" value="1"/>
</dbReference>
<dbReference type="GO" id="GO:0015297">
    <property type="term" value="F:antiporter activity"/>
    <property type="evidence" value="ECO:0007669"/>
    <property type="project" value="InterPro"/>
</dbReference>
<dbReference type="Gene3D" id="3.60.10.10">
    <property type="entry name" value="Endonuclease/exonuclease/phosphatase"/>
    <property type="match status" value="1"/>
</dbReference>
<proteinExistence type="inferred from homology"/>
<evidence type="ECO:0000256" key="26">
    <source>
        <dbReference type="SAM" id="MobiDB-lite"/>
    </source>
</evidence>
<dbReference type="GO" id="GO:0016020">
    <property type="term" value="C:membrane"/>
    <property type="evidence" value="ECO:0007669"/>
    <property type="project" value="UniProtKB-SubCell"/>
</dbReference>
<comment type="similarity">
    <text evidence="22">Belongs to the SHOC2 family.</text>
</comment>
<dbReference type="InterPro" id="IPR005135">
    <property type="entry name" value="Endo/exonuclease/phosphatase"/>
</dbReference>
<feature type="compositionally biased region" description="Low complexity" evidence="26">
    <location>
        <begin position="642"/>
        <end position="652"/>
    </location>
</feature>
<evidence type="ECO:0000256" key="2">
    <source>
        <dbReference type="ARBA" id="ARBA00001946"/>
    </source>
</evidence>
<dbReference type="PROSITE" id="PS51450">
    <property type="entry name" value="LRR"/>
    <property type="match status" value="2"/>
</dbReference>
<dbReference type="GO" id="GO:0008270">
    <property type="term" value="F:zinc ion binding"/>
    <property type="evidence" value="ECO:0007669"/>
    <property type="project" value="InterPro"/>
</dbReference>
<feature type="transmembrane region" description="Helical" evidence="24">
    <location>
        <begin position="153"/>
        <end position="177"/>
    </location>
</feature>
<keyword evidence="14" id="KW-0378">Hydrolase</keyword>
<feature type="transmembrane region" description="Helical" evidence="24">
    <location>
        <begin position="113"/>
        <end position="132"/>
    </location>
</feature>
<feature type="coiled-coil region" evidence="25">
    <location>
        <begin position="1537"/>
        <end position="1564"/>
    </location>
</feature>
<dbReference type="GO" id="GO:1990961">
    <property type="term" value="P:xenobiotic detoxification by transmembrane export across the plasma membrane"/>
    <property type="evidence" value="ECO:0007669"/>
    <property type="project" value="InterPro"/>
</dbReference>
<evidence type="ECO:0000256" key="14">
    <source>
        <dbReference type="ARBA" id="ARBA00022801"/>
    </source>
</evidence>
<evidence type="ECO:0000256" key="21">
    <source>
        <dbReference type="ARBA" id="ARBA00023242"/>
    </source>
</evidence>
<dbReference type="InterPro" id="IPR001878">
    <property type="entry name" value="Znf_CCHC"/>
</dbReference>
<dbReference type="Proteomes" id="UP000516314">
    <property type="component" value="Chromosome 1"/>
</dbReference>
<feature type="transmembrane region" description="Helical" evidence="24">
    <location>
        <begin position="472"/>
        <end position="491"/>
    </location>
</feature>
<keyword evidence="13" id="KW-0677">Repeat</keyword>
<evidence type="ECO:0000256" key="17">
    <source>
        <dbReference type="ARBA" id="ARBA00022989"/>
    </source>
</evidence>
<dbReference type="InterPro" id="IPR032675">
    <property type="entry name" value="LRR_dom_sf"/>
</dbReference>
<evidence type="ECO:0000256" key="5">
    <source>
        <dbReference type="ARBA" id="ARBA00004496"/>
    </source>
</evidence>
<comment type="subcellular location">
    <subcellularLocation>
        <location evidence="5">Cytoplasm</location>
    </subcellularLocation>
    <subcellularLocation>
        <location evidence="4">Membrane</location>
        <topology evidence="4">Multi-pass membrane protein</topology>
    </subcellularLocation>
    <subcellularLocation>
        <location evidence="3">Nucleus</location>
    </subcellularLocation>
</comment>
<feature type="transmembrane region" description="Helical" evidence="24">
    <location>
        <begin position="86"/>
        <end position="107"/>
    </location>
</feature>
<dbReference type="Gene3D" id="4.10.60.10">
    <property type="entry name" value="Zinc finger, CCHC-type"/>
    <property type="match status" value="1"/>
</dbReference>
<dbReference type="InterPro" id="IPR003591">
    <property type="entry name" value="Leu-rich_rpt_typical-subtyp"/>
</dbReference>
<feature type="transmembrane region" description="Helical" evidence="24">
    <location>
        <begin position="370"/>
        <end position="391"/>
    </location>
</feature>
<evidence type="ECO:0000256" key="18">
    <source>
        <dbReference type="ARBA" id="ARBA00023015"/>
    </source>
</evidence>
<feature type="transmembrane region" description="Helical" evidence="24">
    <location>
        <begin position="324"/>
        <end position="350"/>
    </location>
</feature>
<keyword evidence="10 24" id="KW-0812">Transmembrane</keyword>
<evidence type="ECO:0000256" key="19">
    <source>
        <dbReference type="ARBA" id="ARBA00023136"/>
    </source>
</evidence>
<evidence type="ECO:0000256" key="3">
    <source>
        <dbReference type="ARBA" id="ARBA00004123"/>
    </source>
</evidence>
<keyword evidence="8" id="KW-0813">Transport</keyword>
<dbReference type="Pfam" id="PF14111">
    <property type="entry name" value="DUF4283"/>
    <property type="match status" value="1"/>
</dbReference>
<evidence type="ECO:0000313" key="29">
    <source>
        <dbReference type="Proteomes" id="UP000516314"/>
    </source>
</evidence>
<feature type="domain" description="CCHC-type" evidence="27">
    <location>
        <begin position="961"/>
        <end position="977"/>
    </location>
</feature>
<dbReference type="SMART" id="SM00364">
    <property type="entry name" value="LRR_BAC"/>
    <property type="match status" value="6"/>
</dbReference>